<dbReference type="AlphaFoldDB" id="A0A6G7Y268"/>
<evidence type="ECO:0000313" key="1">
    <source>
        <dbReference type="EMBL" id="QIK70974.1"/>
    </source>
</evidence>
<organism evidence="1 2">
    <name type="scientific">Propioniciclava coleopterorum</name>
    <dbReference type="NCBI Taxonomy" id="2714937"/>
    <lineage>
        <taxon>Bacteria</taxon>
        <taxon>Bacillati</taxon>
        <taxon>Actinomycetota</taxon>
        <taxon>Actinomycetes</taxon>
        <taxon>Propionibacteriales</taxon>
        <taxon>Propionibacteriaceae</taxon>
        <taxon>Propioniciclava</taxon>
    </lineage>
</organism>
<evidence type="ECO:0000313" key="2">
    <source>
        <dbReference type="Proteomes" id="UP000501058"/>
    </source>
</evidence>
<keyword evidence="2" id="KW-1185">Reference proteome</keyword>
<proteinExistence type="predicted"/>
<dbReference type="KEGG" id="prv:G7070_00115"/>
<gene>
    <name evidence="1" type="ORF">G7070_00115</name>
</gene>
<reference evidence="1 2" key="1">
    <citation type="submission" date="2020-03" db="EMBL/GenBank/DDBJ databases">
        <title>Propioniciclava sp. nov., isolated from Hydrophilus acuminatus.</title>
        <authorList>
            <person name="Hyun D.-W."/>
            <person name="Bae J.-W."/>
        </authorList>
    </citation>
    <scope>NUCLEOTIDE SEQUENCE [LARGE SCALE GENOMIC DNA]</scope>
    <source>
        <strain evidence="1 2">HDW11</strain>
    </source>
</reference>
<protein>
    <submittedName>
        <fullName evidence="1">Uncharacterized protein</fullName>
    </submittedName>
</protein>
<name>A0A6G7Y268_9ACTN</name>
<dbReference type="RefSeq" id="WP_166230747.1">
    <property type="nucleotide sequence ID" value="NZ_CP049865.1"/>
</dbReference>
<dbReference type="EMBL" id="CP049865">
    <property type="protein sequence ID" value="QIK70974.1"/>
    <property type="molecule type" value="Genomic_DNA"/>
</dbReference>
<sequence>MDDSTDAPDVTEKEIAEGAPTYQHFAELFAAASPKSNEDKALVAAYWVQVHEAKDSWASRLLNAELKNLGHSIPNITDALSSNMRKRPQRVIQLKKSGNSRQANKTYKVTHEGLAYVQGMLHGESGA</sequence>
<accession>A0A6G7Y268</accession>
<dbReference type="Proteomes" id="UP000501058">
    <property type="component" value="Chromosome"/>
</dbReference>